<evidence type="ECO:0000259" key="4">
    <source>
        <dbReference type="PROSITE" id="PS50893"/>
    </source>
</evidence>
<evidence type="ECO:0000313" key="5">
    <source>
        <dbReference type="EMBL" id="WXB92498.1"/>
    </source>
</evidence>
<name>A0ABZ2N462_9BACI</name>
<proteinExistence type="predicted"/>
<keyword evidence="1" id="KW-0813">Transport</keyword>
<keyword evidence="2" id="KW-0547">Nucleotide-binding</keyword>
<keyword evidence="3 5" id="KW-0067">ATP-binding</keyword>
<evidence type="ECO:0000313" key="6">
    <source>
        <dbReference type="Proteomes" id="UP001387364"/>
    </source>
</evidence>
<keyword evidence="6" id="KW-1185">Reference proteome</keyword>
<dbReference type="RefSeq" id="WP_338751058.1">
    <property type="nucleotide sequence ID" value="NZ_CP147404.1"/>
</dbReference>
<dbReference type="Pfam" id="PF00005">
    <property type="entry name" value="ABC_tran"/>
    <property type="match status" value="1"/>
</dbReference>
<dbReference type="PROSITE" id="PS50893">
    <property type="entry name" value="ABC_TRANSPORTER_2"/>
    <property type="match status" value="1"/>
</dbReference>
<dbReference type="GO" id="GO:0005524">
    <property type="term" value="F:ATP binding"/>
    <property type="evidence" value="ECO:0007669"/>
    <property type="project" value="UniProtKB-KW"/>
</dbReference>
<feature type="domain" description="ABC transporter" evidence="4">
    <location>
        <begin position="2"/>
        <end position="230"/>
    </location>
</feature>
<gene>
    <name evidence="5" type="ORF">WDJ61_14870</name>
</gene>
<dbReference type="InterPro" id="IPR003439">
    <property type="entry name" value="ABC_transporter-like_ATP-bd"/>
</dbReference>
<dbReference type="Gene3D" id="3.40.50.300">
    <property type="entry name" value="P-loop containing nucleotide triphosphate hydrolases"/>
    <property type="match status" value="1"/>
</dbReference>
<dbReference type="InterPro" id="IPR027417">
    <property type="entry name" value="P-loop_NTPase"/>
</dbReference>
<reference evidence="5 6" key="1">
    <citation type="submission" date="2024-02" db="EMBL/GenBank/DDBJ databases">
        <title>Seven novel Bacillus-like species.</title>
        <authorList>
            <person name="Liu G."/>
        </authorList>
    </citation>
    <scope>NUCLEOTIDE SEQUENCE [LARGE SCALE GENOMIC DNA]</scope>
    <source>
        <strain evidence="5 6">FJAT-52991</strain>
    </source>
</reference>
<dbReference type="SMART" id="SM00382">
    <property type="entry name" value="AAA"/>
    <property type="match status" value="1"/>
</dbReference>
<accession>A0ABZ2N462</accession>
<protein>
    <submittedName>
        <fullName evidence="5">ABC transporter ATP-binding protein</fullName>
    </submittedName>
</protein>
<organism evidence="5 6">
    <name type="scientific">Bacillus kandeliae</name>
    <dbReference type="NCBI Taxonomy" id="3129297"/>
    <lineage>
        <taxon>Bacteria</taxon>
        <taxon>Bacillati</taxon>
        <taxon>Bacillota</taxon>
        <taxon>Bacilli</taxon>
        <taxon>Bacillales</taxon>
        <taxon>Bacillaceae</taxon>
        <taxon>Bacillus</taxon>
    </lineage>
</organism>
<sequence>MEHILEVQHVSKTFKNFSLDDVSLSVRKGFIMGFIGPNGAGKSTLIKCIMDFIPYEQGTIKLFGKTHAEATKEIKDRIGFVADENIYFDHLTIEANKKMVAPFYSQWSDSTFYEYLEKFGLNRKQKVKSLSKGMKMKLALAFALSHEAELIIMDEPTAGLDPVFRRELLDILLEVIQDENKAIFFSTHITTDLESIADYITMINNGRIVFSKEKDELLDHFQIVKGPTEIVGEVKSHLIHIRKTSVGFEALTEKGALLREKYGDRLSLEKPTLDQIMYFFVKEGVK</sequence>
<dbReference type="PANTHER" id="PTHR42939:SF3">
    <property type="entry name" value="ABC TRANSPORTER ATP-BINDING COMPONENT"/>
    <property type="match status" value="1"/>
</dbReference>
<dbReference type="SUPFAM" id="SSF52540">
    <property type="entry name" value="P-loop containing nucleoside triphosphate hydrolases"/>
    <property type="match status" value="1"/>
</dbReference>
<evidence type="ECO:0000256" key="3">
    <source>
        <dbReference type="ARBA" id="ARBA00022840"/>
    </source>
</evidence>
<dbReference type="InterPro" id="IPR003593">
    <property type="entry name" value="AAA+_ATPase"/>
</dbReference>
<dbReference type="CDD" id="cd03230">
    <property type="entry name" value="ABC_DR_subfamily_A"/>
    <property type="match status" value="1"/>
</dbReference>
<dbReference type="EMBL" id="CP147404">
    <property type="protein sequence ID" value="WXB92498.1"/>
    <property type="molecule type" value="Genomic_DNA"/>
</dbReference>
<evidence type="ECO:0000256" key="2">
    <source>
        <dbReference type="ARBA" id="ARBA00022741"/>
    </source>
</evidence>
<evidence type="ECO:0000256" key="1">
    <source>
        <dbReference type="ARBA" id="ARBA00022448"/>
    </source>
</evidence>
<dbReference type="PANTHER" id="PTHR42939">
    <property type="entry name" value="ABC TRANSPORTER ATP-BINDING PROTEIN ALBC-RELATED"/>
    <property type="match status" value="1"/>
</dbReference>
<dbReference type="InterPro" id="IPR051782">
    <property type="entry name" value="ABC_Transporter_VariousFunc"/>
</dbReference>
<dbReference type="Proteomes" id="UP001387364">
    <property type="component" value="Chromosome"/>
</dbReference>